<dbReference type="InterPro" id="IPR039657">
    <property type="entry name" value="Dimethylallyltransferase"/>
</dbReference>
<keyword evidence="3" id="KW-0203">Cytokinin biosynthesis</keyword>
<reference evidence="6" key="1">
    <citation type="submission" date="2023-10" db="EMBL/GenBank/DDBJ databases">
        <title>Chromosome-level genome of the transformable northern wattle, Acacia crassicarpa.</title>
        <authorList>
            <person name="Massaro I."/>
            <person name="Sinha N.R."/>
            <person name="Poethig S."/>
            <person name="Leichty A.R."/>
        </authorList>
    </citation>
    <scope>NUCLEOTIDE SEQUENCE</scope>
    <source>
        <strain evidence="6">Acra3RX</strain>
        <tissue evidence="6">Leaf</tissue>
    </source>
</reference>
<dbReference type="PANTHER" id="PTHR11088:SF86">
    <property type="entry name" value="ADENYLATE ISOPENTENYLTRANSFERASE 4-RELATED"/>
    <property type="match status" value="1"/>
</dbReference>
<keyword evidence="7" id="KW-1185">Reference proteome</keyword>
<dbReference type="SUPFAM" id="SSF52540">
    <property type="entry name" value="P-loop containing nucleoside triphosphate hydrolases"/>
    <property type="match status" value="1"/>
</dbReference>
<dbReference type="AlphaFoldDB" id="A0AAE1IZH5"/>
<dbReference type="InterPro" id="IPR027417">
    <property type="entry name" value="P-loop_NTPase"/>
</dbReference>
<evidence type="ECO:0008006" key="8">
    <source>
        <dbReference type="Google" id="ProtNLM"/>
    </source>
</evidence>
<evidence type="ECO:0000256" key="4">
    <source>
        <dbReference type="ARBA" id="ARBA00022741"/>
    </source>
</evidence>
<comment type="caution">
    <text evidence="6">The sequence shown here is derived from an EMBL/GenBank/DDBJ whole genome shotgun (WGS) entry which is preliminary data.</text>
</comment>
<proteinExistence type="inferred from homology"/>
<dbReference type="Proteomes" id="UP001293593">
    <property type="component" value="Unassembled WGS sequence"/>
</dbReference>
<dbReference type="Pfam" id="PF01715">
    <property type="entry name" value="IPPT"/>
    <property type="match status" value="2"/>
</dbReference>
<dbReference type="GO" id="GO:0052381">
    <property type="term" value="F:tRNA dimethylallyltransferase activity"/>
    <property type="evidence" value="ECO:0007669"/>
    <property type="project" value="TreeGrafter"/>
</dbReference>
<organism evidence="6 7">
    <name type="scientific">Acacia crassicarpa</name>
    <name type="common">northern wattle</name>
    <dbReference type="NCBI Taxonomy" id="499986"/>
    <lineage>
        <taxon>Eukaryota</taxon>
        <taxon>Viridiplantae</taxon>
        <taxon>Streptophyta</taxon>
        <taxon>Embryophyta</taxon>
        <taxon>Tracheophyta</taxon>
        <taxon>Spermatophyta</taxon>
        <taxon>Magnoliopsida</taxon>
        <taxon>eudicotyledons</taxon>
        <taxon>Gunneridae</taxon>
        <taxon>Pentapetalae</taxon>
        <taxon>rosids</taxon>
        <taxon>fabids</taxon>
        <taxon>Fabales</taxon>
        <taxon>Fabaceae</taxon>
        <taxon>Caesalpinioideae</taxon>
        <taxon>mimosoid clade</taxon>
        <taxon>Acacieae</taxon>
        <taxon>Acacia</taxon>
    </lineage>
</organism>
<evidence type="ECO:0000256" key="1">
    <source>
        <dbReference type="ARBA" id="ARBA00005842"/>
    </source>
</evidence>
<evidence type="ECO:0000256" key="5">
    <source>
        <dbReference type="ARBA" id="ARBA00022840"/>
    </source>
</evidence>
<evidence type="ECO:0000256" key="3">
    <source>
        <dbReference type="ARBA" id="ARBA00022712"/>
    </source>
</evidence>
<dbReference type="GO" id="GO:0005739">
    <property type="term" value="C:mitochondrion"/>
    <property type="evidence" value="ECO:0007669"/>
    <property type="project" value="TreeGrafter"/>
</dbReference>
<keyword evidence="2" id="KW-0808">Transferase</keyword>
<name>A0AAE1IZH5_9FABA</name>
<sequence length="362" mass="40593">MGLPSLSIAYSYHCSLSGRFQGGSSLTLFPPTPSSSSCRSRWPRMDADSDYHRHRQKEKVVVIMGATGCGKSRLSIDLATRCTCSEIINADKMQLYRGLDISTNKIPLDERKGVPHHLLGEVDPANGEFTAWDFRSAAGSIISDITSKKKLPIVVGGSNSFIHALVVDQFDPAINVFDGEGSSPSSISSELRYNCCFLWVDVSFPVLSDYSLKRVDDMLDMGMVDELAQFFDPEANDLEDDSEHRIGLRKAIGAAEFDRYFKKYPPSPGGLRREEDRMRKAAYEEAVRAMKQNACWLAERQIRKILRLKEAGWDLRRLDATEAIRAAMTPSKCSNGGERWSDIWERQVAEPSVKIVKRVLKE</sequence>
<dbReference type="GO" id="GO:0006400">
    <property type="term" value="P:tRNA modification"/>
    <property type="evidence" value="ECO:0007669"/>
    <property type="project" value="TreeGrafter"/>
</dbReference>
<dbReference type="EMBL" id="JAWXYG010000010">
    <property type="protein sequence ID" value="KAK4260835.1"/>
    <property type="molecule type" value="Genomic_DNA"/>
</dbReference>
<dbReference type="GO" id="GO:0005524">
    <property type="term" value="F:ATP binding"/>
    <property type="evidence" value="ECO:0007669"/>
    <property type="project" value="UniProtKB-KW"/>
</dbReference>
<evidence type="ECO:0000256" key="2">
    <source>
        <dbReference type="ARBA" id="ARBA00022679"/>
    </source>
</evidence>
<gene>
    <name evidence="6" type="ORF">QN277_003900</name>
</gene>
<protein>
    <recommendedName>
        <fullName evidence="8">Adenylate isopentenyltransferase</fullName>
    </recommendedName>
</protein>
<keyword evidence="4" id="KW-0547">Nucleotide-binding</keyword>
<dbReference type="GO" id="GO:0009824">
    <property type="term" value="F:AMP dimethylallyltransferase activity"/>
    <property type="evidence" value="ECO:0007669"/>
    <property type="project" value="TreeGrafter"/>
</dbReference>
<dbReference type="Gene3D" id="3.40.50.300">
    <property type="entry name" value="P-loop containing nucleotide triphosphate hydrolases"/>
    <property type="match status" value="1"/>
</dbReference>
<dbReference type="GO" id="GO:0009691">
    <property type="term" value="P:cytokinin biosynthetic process"/>
    <property type="evidence" value="ECO:0007669"/>
    <property type="project" value="UniProtKB-KW"/>
</dbReference>
<comment type="similarity">
    <text evidence="1">Belongs to the IPP transferase family.</text>
</comment>
<dbReference type="PANTHER" id="PTHR11088">
    <property type="entry name" value="TRNA DIMETHYLALLYLTRANSFERASE"/>
    <property type="match status" value="1"/>
</dbReference>
<keyword evidence="5" id="KW-0067">ATP-binding</keyword>
<accession>A0AAE1IZH5</accession>
<dbReference type="Gene3D" id="1.10.287.890">
    <property type="entry name" value="Crystal structure of tRNA isopentenylpyrophosphate transferase (bh2366) domain"/>
    <property type="match status" value="1"/>
</dbReference>
<evidence type="ECO:0000313" key="6">
    <source>
        <dbReference type="EMBL" id="KAK4260835.1"/>
    </source>
</evidence>
<evidence type="ECO:0000313" key="7">
    <source>
        <dbReference type="Proteomes" id="UP001293593"/>
    </source>
</evidence>